<name>A0A418YJK6_9GAMM</name>
<sequence>MKYEHSCGCPANWKQYNHALKQRGSLTFWMDEQAIAKWNNTERSGRRGRSQAYSDTAIATSLMIKGVFKLLFRALEGSLNSLFRLLKVDLKSPDYTCISKRAKTVEFNYRLPSHGQAAHLVIDATG</sequence>
<accession>A0A418YJK6</accession>
<protein>
    <recommendedName>
        <fullName evidence="1">Transposase DDE domain-containing protein</fullName>
    </recommendedName>
</protein>
<comment type="caution">
    <text evidence="2">The sequence shown here is derived from an EMBL/GenBank/DDBJ whole genome shotgun (WGS) entry which is preliminary data.</text>
</comment>
<feature type="domain" description="Transposase DDE" evidence="1">
    <location>
        <begin position="21"/>
        <end position="126"/>
    </location>
</feature>
<reference evidence="2 3" key="2">
    <citation type="submission" date="2019-01" db="EMBL/GenBank/DDBJ databases">
        <title>Motilimonas pumilus sp. nov., isolated from the gut of sea cucumber (Apostichopus japonicus).</title>
        <authorList>
            <person name="Wang F.-Q."/>
            <person name="Ren L.-H."/>
            <person name="Lin Y.-W."/>
            <person name="Sun G.-H."/>
            <person name="Du Z.-J."/>
            <person name="Zhao J.-X."/>
            <person name="Liu X.-J."/>
            <person name="Liu L.-J."/>
        </authorList>
    </citation>
    <scope>NUCLEOTIDE SEQUENCE [LARGE SCALE GENOMIC DNA]</scope>
    <source>
        <strain evidence="2 3">PLHSC7-2</strain>
    </source>
</reference>
<dbReference type="OrthoDB" id="6382212at2"/>
<dbReference type="EMBL" id="QZCH01000001">
    <property type="protein sequence ID" value="RJG51164.1"/>
    <property type="molecule type" value="Genomic_DNA"/>
</dbReference>
<evidence type="ECO:0000313" key="3">
    <source>
        <dbReference type="Proteomes" id="UP000283255"/>
    </source>
</evidence>
<dbReference type="Proteomes" id="UP000283255">
    <property type="component" value="Unassembled WGS sequence"/>
</dbReference>
<dbReference type="PANTHER" id="PTHR34631">
    <property type="match status" value="1"/>
</dbReference>
<dbReference type="AlphaFoldDB" id="A0A418YJK6"/>
<reference evidence="2 3" key="1">
    <citation type="submission" date="2018-09" db="EMBL/GenBank/DDBJ databases">
        <authorList>
            <person name="Wang F."/>
        </authorList>
    </citation>
    <scope>NUCLEOTIDE SEQUENCE [LARGE SCALE GENOMIC DNA]</scope>
    <source>
        <strain evidence="2 3">PLHSC7-2</strain>
    </source>
</reference>
<evidence type="ECO:0000313" key="2">
    <source>
        <dbReference type="EMBL" id="RJG51164.1"/>
    </source>
</evidence>
<dbReference type="PANTHER" id="PTHR34631:SF3">
    <property type="entry name" value="ISSOD12 TRANSPOSASE TNPA_ISSOD12"/>
    <property type="match status" value="1"/>
</dbReference>
<evidence type="ECO:0000259" key="1">
    <source>
        <dbReference type="Pfam" id="PF13737"/>
    </source>
</evidence>
<gene>
    <name evidence="2" type="ORF">D1Z90_00010</name>
</gene>
<dbReference type="InterPro" id="IPR025668">
    <property type="entry name" value="Tnp_DDE_dom"/>
</dbReference>
<dbReference type="InterPro" id="IPR053172">
    <property type="entry name" value="Tn903_transposase"/>
</dbReference>
<proteinExistence type="predicted"/>
<keyword evidence="3" id="KW-1185">Reference proteome</keyword>
<organism evidence="2 3">
    <name type="scientific">Motilimonas pumila</name>
    <dbReference type="NCBI Taxonomy" id="2303987"/>
    <lineage>
        <taxon>Bacteria</taxon>
        <taxon>Pseudomonadati</taxon>
        <taxon>Pseudomonadota</taxon>
        <taxon>Gammaproteobacteria</taxon>
        <taxon>Alteromonadales</taxon>
        <taxon>Alteromonadales genera incertae sedis</taxon>
        <taxon>Motilimonas</taxon>
    </lineage>
</organism>
<dbReference type="Pfam" id="PF13737">
    <property type="entry name" value="DDE_Tnp_1_5"/>
    <property type="match status" value="1"/>
</dbReference>